<dbReference type="GO" id="GO:0005524">
    <property type="term" value="F:ATP binding"/>
    <property type="evidence" value="ECO:0007669"/>
    <property type="project" value="UniProtKB-KW"/>
</dbReference>
<sequence length="718" mass="77559">MSRVIARYDQVLTVANLPDQLAHKGLVVFHEQDLQKLGASSGDEILLKGGRKTTGVARISPSASPGFIYLDATTRLNATSRTGEELVAELIEKPRTLDRVFFAPVGEELEGDMQDLIGPNLLGRTLCRGDHITFPSPSGGILELQAEKVRPIMLRNGGVIGPGTQIELLDRRARRPLLETGDVSFADIGGLDDVIEQIQEVAVVPLLHPEIFLRGGKPPIRGVLLHGEPGTGKSLLARALARETQATFHSISAPEIIGGCVGASEAALRELFSEAKQDAPSVVFIDEIDTIAPDRQTATEMSKRLVSQLLTLLDGMEERGRVVVIGATNRLGDIDPAVNRSGRFERVIECPVPDGDGRLEILEIHTRGMPLHQDVDLEELAEISVGFVGADIDHMCREGVYRAANRTFGFDRLLDVDEIDATELEILREDLVEAVGRIRPSLKRRHHVEVENVGFESIIGQDEAKTVLQEKLLLPLQFPEIHAAAGLSIGSGVLLHGPPGTGKTALARAAANVSGAQFLSVKGPELMSMWVGESERAVRTIMDKARKMAPCVLFFDEFDSLGSDRNNVGQGYAAKRDVVNQLLAEIDGIDSRDGVLIIAATNQINLIDPAFLRQGRLGSHIEVSLPERDEYGAILDLHLGDVVRSEDIDLASSVAKMPDGISGADIAGVAIRIKENAVKRHLESDPEGGTDGFMVEQTDIDLACEEARGTAAVAAEWS</sequence>
<dbReference type="PROSITE" id="PS00674">
    <property type="entry name" value="AAA"/>
    <property type="match status" value="2"/>
</dbReference>
<evidence type="ECO:0000259" key="5">
    <source>
        <dbReference type="SMART" id="SM01073"/>
    </source>
</evidence>
<dbReference type="GO" id="GO:0016887">
    <property type="term" value="F:ATP hydrolysis activity"/>
    <property type="evidence" value="ECO:0007669"/>
    <property type="project" value="InterPro"/>
</dbReference>
<accession>A0A381S664</accession>
<evidence type="ECO:0000259" key="4">
    <source>
        <dbReference type="SMART" id="SM00382"/>
    </source>
</evidence>
<dbReference type="InterPro" id="IPR003338">
    <property type="entry name" value="CDC4_N-term_subdom"/>
</dbReference>
<name>A0A381S664_9ZZZZ</name>
<dbReference type="SUPFAM" id="SSF50692">
    <property type="entry name" value="ADC-like"/>
    <property type="match status" value="1"/>
</dbReference>
<dbReference type="InterPro" id="IPR041569">
    <property type="entry name" value="AAA_lid_3"/>
</dbReference>
<dbReference type="GO" id="GO:0005737">
    <property type="term" value="C:cytoplasm"/>
    <property type="evidence" value="ECO:0007669"/>
    <property type="project" value="UniProtKB-ARBA"/>
</dbReference>
<dbReference type="Gene3D" id="1.10.8.60">
    <property type="match status" value="2"/>
</dbReference>
<dbReference type="SUPFAM" id="SSF52540">
    <property type="entry name" value="P-loop containing nucleoside triphosphate hydrolases"/>
    <property type="match status" value="2"/>
</dbReference>
<gene>
    <name evidence="6" type="ORF">METZ01_LOCUS51655</name>
</gene>
<keyword evidence="2" id="KW-0067">ATP-binding</keyword>
<dbReference type="FunFam" id="3.40.50.300:FF:001025">
    <property type="entry name" value="ATPase family, AAA domain-containing 2B"/>
    <property type="match status" value="2"/>
</dbReference>
<feature type="domain" description="AAA+ ATPase" evidence="4">
    <location>
        <begin position="219"/>
        <end position="354"/>
    </location>
</feature>
<dbReference type="PANTHER" id="PTHR23077:SF171">
    <property type="entry name" value="NUCLEAR VALOSIN-CONTAINING PROTEIN-LIKE"/>
    <property type="match status" value="1"/>
</dbReference>
<keyword evidence="1" id="KW-0547">Nucleotide-binding</keyword>
<dbReference type="InterPro" id="IPR009010">
    <property type="entry name" value="Asp_de-COase-like_dom_sf"/>
</dbReference>
<dbReference type="Gene3D" id="3.40.50.300">
    <property type="entry name" value="P-loop containing nucleotide triphosphate hydrolases"/>
    <property type="match status" value="2"/>
</dbReference>
<dbReference type="EMBL" id="UINC01002640">
    <property type="protein sequence ID" value="SUZ98801.1"/>
    <property type="molecule type" value="Genomic_DNA"/>
</dbReference>
<dbReference type="Pfam" id="PF17862">
    <property type="entry name" value="AAA_lid_3"/>
    <property type="match status" value="1"/>
</dbReference>
<feature type="domain" description="AAA+ ATPase" evidence="4">
    <location>
        <begin position="489"/>
        <end position="627"/>
    </location>
</feature>
<evidence type="ECO:0000256" key="2">
    <source>
        <dbReference type="ARBA" id="ARBA00022840"/>
    </source>
</evidence>
<protein>
    <recommendedName>
        <fullName evidence="7">AAA+ ATPase domain-containing protein</fullName>
    </recommendedName>
</protein>
<dbReference type="InterPro" id="IPR050168">
    <property type="entry name" value="AAA_ATPase_domain"/>
</dbReference>
<dbReference type="InterPro" id="IPR003960">
    <property type="entry name" value="ATPase_AAA_CS"/>
</dbReference>
<keyword evidence="3" id="KW-0175">Coiled coil</keyword>
<reference evidence="6" key="1">
    <citation type="submission" date="2018-05" db="EMBL/GenBank/DDBJ databases">
        <authorList>
            <person name="Lanie J.A."/>
            <person name="Ng W.-L."/>
            <person name="Kazmierczak K.M."/>
            <person name="Andrzejewski T.M."/>
            <person name="Davidsen T.M."/>
            <person name="Wayne K.J."/>
            <person name="Tettelin H."/>
            <person name="Glass J.I."/>
            <person name="Rusch D."/>
            <person name="Podicherti R."/>
            <person name="Tsui H.-C.T."/>
            <person name="Winkler M.E."/>
        </authorList>
    </citation>
    <scope>NUCLEOTIDE SEQUENCE</scope>
</reference>
<dbReference type="InterPro" id="IPR003593">
    <property type="entry name" value="AAA+_ATPase"/>
</dbReference>
<evidence type="ECO:0008006" key="7">
    <source>
        <dbReference type="Google" id="ProtNLM"/>
    </source>
</evidence>
<dbReference type="SMART" id="SM01073">
    <property type="entry name" value="CDC48_N"/>
    <property type="match status" value="1"/>
</dbReference>
<evidence type="ECO:0000256" key="1">
    <source>
        <dbReference type="ARBA" id="ARBA00022741"/>
    </source>
</evidence>
<dbReference type="InterPro" id="IPR003959">
    <property type="entry name" value="ATPase_AAA_core"/>
</dbReference>
<dbReference type="Gene3D" id="2.40.40.20">
    <property type="match status" value="1"/>
</dbReference>
<organism evidence="6">
    <name type="scientific">marine metagenome</name>
    <dbReference type="NCBI Taxonomy" id="408172"/>
    <lineage>
        <taxon>unclassified sequences</taxon>
        <taxon>metagenomes</taxon>
        <taxon>ecological metagenomes</taxon>
    </lineage>
</organism>
<dbReference type="Pfam" id="PF00004">
    <property type="entry name" value="AAA"/>
    <property type="match status" value="2"/>
</dbReference>
<evidence type="ECO:0000256" key="3">
    <source>
        <dbReference type="ARBA" id="ARBA00023054"/>
    </source>
</evidence>
<evidence type="ECO:0000313" key="6">
    <source>
        <dbReference type="EMBL" id="SUZ98801.1"/>
    </source>
</evidence>
<dbReference type="AlphaFoldDB" id="A0A381S664"/>
<dbReference type="PANTHER" id="PTHR23077">
    <property type="entry name" value="AAA-FAMILY ATPASE"/>
    <property type="match status" value="1"/>
</dbReference>
<dbReference type="InterPro" id="IPR027417">
    <property type="entry name" value="P-loop_NTPase"/>
</dbReference>
<dbReference type="SMART" id="SM00382">
    <property type="entry name" value="AAA"/>
    <property type="match status" value="2"/>
</dbReference>
<feature type="domain" description="CDC48 N-terminal subdomain" evidence="5">
    <location>
        <begin position="11"/>
        <end position="93"/>
    </location>
</feature>
<proteinExistence type="predicted"/>